<protein>
    <submittedName>
        <fullName evidence="1">Uncharacterized protein</fullName>
    </submittedName>
</protein>
<sequence>MTMSNGNLWITCFIKWHLESSGGGGLNPVFSTALFSIMVNGGSQRLLCKEERVSSREIPYGDENQSRSTGEVHASYEVSIRKAITKLNQSRRNILFKLRNGEQTNLWKIPFSVDSTPQ</sequence>
<organism evidence="1 2">
    <name type="scientific">Nelumbo nucifera</name>
    <name type="common">Sacred lotus</name>
    <dbReference type="NCBI Taxonomy" id="4432"/>
    <lineage>
        <taxon>Eukaryota</taxon>
        <taxon>Viridiplantae</taxon>
        <taxon>Streptophyta</taxon>
        <taxon>Embryophyta</taxon>
        <taxon>Tracheophyta</taxon>
        <taxon>Spermatophyta</taxon>
        <taxon>Magnoliopsida</taxon>
        <taxon>Proteales</taxon>
        <taxon>Nelumbonaceae</taxon>
        <taxon>Nelumbo</taxon>
    </lineage>
</organism>
<evidence type="ECO:0000313" key="1">
    <source>
        <dbReference type="EMBL" id="DAD38739.1"/>
    </source>
</evidence>
<dbReference type="EMBL" id="DUZY01000005">
    <property type="protein sequence ID" value="DAD38739.1"/>
    <property type="molecule type" value="Genomic_DNA"/>
</dbReference>
<proteinExistence type="predicted"/>
<gene>
    <name evidence="1" type="ORF">HUJ06_013061</name>
</gene>
<dbReference type="AlphaFoldDB" id="A0A822Z5S3"/>
<comment type="caution">
    <text evidence="1">The sequence shown here is derived from an EMBL/GenBank/DDBJ whole genome shotgun (WGS) entry which is preliminary data.</text>
</comment>
<evidence type="ECO:0000313" key="2">
    <source>
        <dbReference type="Proteomes" id="UP000607653"/>
    </source>
</evidence>
<reference evidence="1 2" key="1">
    <citation type="journal article" date="2020" name="Mol. Biol. Evol.">
        <title>Distinct Expression and Methylation Patterns for Genes with Different Fates following a Single Whole-Genome Duplication in Flowering Plants.</title>
        <authorList>
            <person name="Shi T."/>
            <person name="Rahmani R.S."/>
            <person name="Gugger P.F."/>
            <person name="Wang M."/>
            <person name="Li H."/>
            <person name="Zhang Y."/>
            <person name="Li Z."/>
            <person name="Wang Q."/>
            <person name="Van de Peer Y."/>
            <person name="Marchal K."/>
            <person name="Chen J."/>
        </authorList>
    </citation>
    <scope>NUCLEOTIDE SEQUENCE [LARGE SCALE GENOMIC DNA]</scope>
    <source>
        <tissue evidence="1">Leaf</tissue>
    </source>
</reference>
<dbReference type="Proteomes" id="UP000607653">
    <property type="component" value="Unassembled WGS sequence"/>
</dbReference>
<name>A0A822Z5S3_NELNU</name>
<keyword evidence="2" id="KW-1185">Reference proteome</keyword>
<accession>A0A822Z5S3</accession>